<evidence type="ECO:0000256" key="1">
    <source>
        <dbReference type="ARBA" id="ARBA00001971"/>
    </source>
</evidence>
<evidence type="ECO:0000256" key="6">
    <source>
        <dbReference type="RuleBase" id="RU000461"/>
    </source>
</evidence>
<organism evidence="7 8">
    <name type="scientific">Marasmius crinis-equi</name>
    <dbReference type="NCBI Taxonomy" id="585013"/>
    <lineage>
        <taxon>Eukaryota</taxon>
        <taxon>Fungi</taxon>
        <taxon>Dikarya</taxon>
        <taxon>Basidiomycota</taxon>
        <taxon>Agaricomycotina</taxon>
        <taxon>Agaricomycetes</taxon>
        <taxon>Agaricomycetidae</taxon>
        <taxon>Agaricales</taxon>
        <taxon>Marasmiineae</taxon>
        <taxon>Marasmiaceae</taxon>
        <taxon>Marasmius</taxon>
    </lineage>
</organism>
<keyword evidence="6" id="KW-0349">Heme</keyword>
<dbReference type="InterPro" id="IPR001128">
    <property type="entry name" value="Cyt_P450"/>
</dbReference>
<dbReference type="PANTHER" id="PTHR46206">
    <property type="entry name" value="CYTOCHROME P450"/>
    <property type="match status" value="1"/>
</dbReference>
<keyword evidence="5 6" id="KW-0408">Iron</keyword>
<evidence type="ECO:0000256" key="4">
    <source>
        <dbReference type="ARBA" id="ARBA00023002"/>
    </source>
</evidence>
<dbReference type="CDD" id="cd11041">
    <property type="entry name" value="CYP503A1-like"/>
    <property type="match status" value="1"/>
</dbReference>
<keyword evidence="4 6" id="KW-0560">Oxidoreductase</keyword>
<gene>
    <name evidence="7" type="ORF">V5O48_013108</name>
</gene>
<dbReference type="InterPro" id="IPR017972">
    <property type="entry name" value="Cyt_P450_CS"/>
</dbReference>
<sequence>MIDTPIMTFVTHYRGQLEAIRSSLSLSQLGIGALVFYLAYRYVAARRARSELDRIPTVGHDGIIMSYLTAWRTFTDCFNLIDEGCRKYPGGAFKIPTFTGWRVIVNGPNLINDLRRATDEEMSMDQAIFEDLQTQYTISPAVFKNPYHVDVVRTPLTRNIINHLDDMLDETRAAFADNIPLQDDWVELPVVSRIQNMVVRISNRVFVGLPLCRDPDWCDLNIQFTINVAVNSILISLFPKILQPIVGRIFTTRNRSMRRTMKHLAPIIKQRLETGERPNDMISWTIDTGNKVGEEWQKGSAEDICVRILTNNFGAIHTSSVVFTNALYHLAANPELVEPLRREVETAVEKDGWTKSAVLQLRLVDSFLKESQRRAGFTTQSLVSMPRIALKDIKFSDGTVIPAGTKIGAASHYTHTHEEIYPTPNEFVPFRFADGTGSAKRPEQMVTLHLDWLLFGGGKHACPGRFFAVTELKIMFAHLILNYDVKFKRDDMGFPPSVQFGYTKSPNPDVKVMFRKRERRDEME</sequence>
<evidence type="ECO:0000256" key="5">
    <source>
        <dbReference type="ARBA" id="ARBA00023004"/>
    </source>
</evidence>
<evidence type="ECO:0000256" key="3">
    <source>
        <dbReference type="ARBA" id="ARBA00022723"/>
    </source>
</evidence>
<dbReference type="SUPFAM" id="SSF48264">
    <property type="entry name" value="Cytochrome P450"/>
    <property type="match status" value="1"/>
</dbReference>
<dbReference type="PRINTS" id="PR00465">
    <property type="entry name" value="EP450IV"/>
</dbReference>
<keyword evidence="8" id="KW-1185">Reference proteome</keyword>
<evidence type="ECO:0000313" key="7">
    <source>
        <dbReference type="EMBL" id="KAL0568867.1"/>
    </source>
</evidence>
<keyword evidence="3 6" id="KW-0479">Metal-binding</keyword>
<dbReference type="EMBL" id="JBAHYK010001242">
    <property type="protein sequence ID" value="KAL0568867.1"/>
    <property type="molecule type" value="Genomic_DNA"/>
</dbReference>
<dbReference type="InterPro" id="IPR036396">
    <property type="entry name" value="Cyt_P450_sf"/>
</dbReference>
<keyword evidence="6" id="KW-0503">Monooxygenase</keyword>
<dbReference type="InterPro" id="IPR002403">
    <property type="entry name" value="Cyt_P450_E_grp-IV"/>
</dbReference>
<protein>
    <recommendedName>
        <fullName evidence="9">Cytochrome P450</fullName>
    </recommendedName>
</protein>
<evidence type="ECO:0000256" key="2">
    <source>
        <dbReference type="ARBA" id="ARBA00010617"/>
    </source>
</evidence>
<dbReference type="Proteomes" id="UP001465976">
    <property type="component" value="Unassembled WGS sequence"/>
</dbReference>
<proteinExistence type="inferred from homology"/>
<comment type="similarity">
    <text evidence="2 6">Belongs to the cytochrome P450 family.</text>
</comment>
<dbReference type="Gene3D" id="1.10.630.10">
    <property type="entry name" value="Cytochrome P450"/>
    <property type="match status" value="1"/>
</dbReference>
<evidence type="ECO:0008006" key="9">
    <source>
        <dbReference type="Google" id="ProtNLM"/>
    </source>
</evidence>
<evidence type="ECO:0000313" key="8">
    <source>
        <dbReference type="Proteomes" id="UP001465976"/>
    </source>
</evidence>
<dbReference type="PROSITE" id="PS00086">
    <property type="entry name" value="CYTOCHROME_P450"/>
    <property type="match status" value="1"/>
</dbReference>
<dbReference type="Pfam" id="PF00067">
    <property type="entry name" value="p450"/>
    <property type="match status" value="1"/>
</dbReference>
<comment type="caution">
    <text evidence="7">The sequence shown here is derived from an EMBL/GenBank/DDBJ whole genome shotgun (WGS) entry which is preliminary data.</text>
</comment>
<name>A0ABR3F0Z8_9AGAR</name>
<reference evidence="7 8" key="1">
    <citation type="submission" date="2024-02" db="EMBL/GenBank/DDBJ databases">
        <title>A draft genome for the cacao thread blight pathogen Marasmius crinis-equi.</title>
        <authorList>
            <person name="Cohen S.P."/>
            <person name="Baruah I.K."/>
            <person name="Amoako-Attah I."/>
            <person name="Bukari Y."/>
            <person name="Meinhardt L.W."/>
            <person name="Bailey B.A."/>
        </authorList>
    </citation>
    <scope>NUCLEOTIDE SEQUENCE [LARGE SCALE GENOMIC DNA]</scope>
    <source>
        <strain evidence="7 8">GH-76</strain>
    </source>
</reference>
<accession>A0ABR3F0Z8</accession>
<comment type="cofactor">
    <cofactor evidence="1">
        <name>heme</name>
        <dbReference type="ChEBI" id="CHEBI:30413"/>
    </cofactor>
</comment>